<keyword evidence="3" id="KW-0804">Transcription</keyword>
<dbReference type="AlphaFoldDB" id="A0A422QZ69"/>
<dbReference type="GO" id="GO:0003677">
    <property type="term" value="F:DNA binding"/>
    <property type="evidence" value="ECO:0007669"/>
    <property type="project" value="UniProtKB-KW"/>
</dbReference>
<dbReference type="InterPro" id="IPR036390">
    <property type="entry name" value="WH_DNA-bd_sf"/>
</dbReference>
<keyword evidence="7" id="KW-1185">Reference proteome</keyword>
<protein>
    <submittedName>
        <fullName evidence="6">GntR family transcriptional regulator</fullName>
    </submittedName>
</protein>
<keyword evidence="1" id="KW-0805">Transcription regulation</keyword>
<evidence type="ECO:0000256" key="2">
    <source>
        <dbReference type="ARBA" id="ARBA00023125"/>
    </source>
</evidence>
<dbReference type="GO" id="GO:0003700">
    <property type="term" value="F:DNA-binding transcription factor activity"/>
    <property type="evidence" value="ECO:0007669"/>
    <property type="project" value="InterPro"/>
</dbReference>
<gene>
    <name evidence="6" type="ORF">A7A09_006705</name>
</gene>
<evidence type="ECO:0000256" key="4">
    <source>
        <dbReference type="SAM" id="MobiDB-lite"/>
    </source>
</evidence>
<keyword evidence="2" id="KW-0238">DNA-binding</keyword>
<feature type="compositionally biased region" description="Basic and acidic residues" evidence="4">
    <location>
        <begin position="46"/>
        <end position="57"/>
    </location>
</feature>
<dbReference type="PANTHER" id="PTHR43537">
    <property type="entry name" value="TRANSCRIPTIONAL REGULATOR, GNTR FAMILY"/>
    <property type="match status" value="1"/>
</dbReference>
<comment type="caution">
    <text evidence="6">The sequence shown here is derived from an EMBL/GenBank/DDBJ whole genome shotgun (WGS) entry which is preliminary data.</text>
</comment>
<dbReference type="InterPro" id="IPR011711">
    <property type="entry name" value="GntR_C"/>
</dbReference>
<proteinExistence type="predicted"/>
<dbReference type="InterPro" id="IPR036388">
    <property type="entry name" value="WH-like_DNA-bd_sf"/>
</dbReference>
<evidence type="ECO:0000256" key="1">
    <source>
        <dbReference type="ARBA" id="ARBA00023015"/>
    </source>
</evidence>
<evidence type="ECO:0000259" key="5">
    <source>
        <dbReference type="PROSITE" id="PS50949"/>
    </source>
</evidence>
<dbReference type="SUPFAM" id="SSF46785">
    <property type="entry name" value="Winged helix' DNA-binding domain"/>
    <property type="match status" value="1"/>
</dbReference>
<dbReference type="PANTHER" id="PTHR43537:SF53">
    <property type="entry name" value="HTH-TYPE TRANSCRIPTIONAL REPRESSOR NANR"/>
    <property type="match status" value="1"/>
</dbReference>
<dbReference type="Pfam" id="PF07729">
    <property type="entry name" value="FCD"/>
    <property type="match status" value="1"/>
</dbReference>
<evidence type="ECO:0000313" key="7">
    <source>
        <dbReference type="Proteomes" id="UP000238137"/>
    </source>
</evidence>
<dbReference type="SUPFAM" id="SSF48008">
    <property type="entry name" value="GntR ligand-binding domain-like"/>
    <property type="match status" value="1"/>
</dbReference>
<evidence type="ECO:0000313" key="6">
    <source>
        <dbReference type="EMBL" id="RNF35287.1"/>
    </source>
</evidence>
<dbReference type="Gene3D" id="1.10.10.10">
    <property type="entry name" value="Winged helix-like DNA-binding domain superfamily/Winged helix DNA-binding domain"/>
    <property type="match status" value="1"/>
</dbReference>
<dbReference type="InterPro" id="IPR008920">
    <property type="entry name" value="TF_FadR/GntR_C"/>
</dbReference>
<feature type="region of interest" description="Disordered" evidence="4">
    <location>
        <begin position="43"/>
        <end position="62"/>
    </location>
</feature>
<dbReference type="Gene3D" id="1.20.120.530">
    <property type="entry name" value="GntR ligand-binding domain-like"/>
    <property type="match status" value="1"/>
</dbReference>
<feature type="compositionally biased region" description="Polar residues" evidence="4">
    <location>
        <begin position="1"/>
        <end position="10"/>
    </location>
</feature>
<dbReference type="Pfam" id="PF00392">
    <property type="entry name" value="GntR"/>
    <property type="match status" value="1"/>
</dbReference>
<dbReference type="Proteomes" id="UP000238137">
    <property type="component" value="Unassembled WGS sequence"/>
</dbReference>
<sequence>MIMNSATTNRPPGESSGTKKRHRSGEAAENRVMALVNEAIQAHRLSPGDRLTERELSEGADASRQAVRNALVRLAEAGLVILTPNRGARMMQSSPETTRQIMRARIVNEGAALQALAGRLDEEGAARLQDILRQEAACYDEGQINEARQFSRMFHMTFTELAGNTMITRFVRELIACQPLLGAHAPNRKSGFSGVPAHTKTLAALLQGDGHQAEAMNTELLRALEREFLQEIAEDQN</sequence>
<organism evidence="6 7">
    <name type="scientific">Paracoccus methylarcula</name>
    <dbReference type="NCBI Taxonomy" id="72022"/>
    <lineage>
        <taxon>Bacteria</taxon>
        <taxon>Pseudomonadati</taxon>
        <taxon>Pseudomonadota</taxon>
        <taxon>Alphaproteobacteria</taxon>
        <taxon>Rhodobacterales</taxon>
        <taxon>Paracoccaceae</taxon>
        <taxon>Paracoccus</taxon>
    </lineage>
</organism>
<dbReference type="InterPro" id="IPR000524">
    <property type="entry name" value="Tscrpt_reg_HTH_GntR"/>
</dbReference>
<dbReference type="EMBL" id="PXNQ02000003">
    <property type="protein sequence ID" value="RNF35287.1"/>
    <property type="molecule type" value="Genomic_DNA"/>
</dbReference>
<accession>A0A422QZ69</accession>
<name>A0A422QZ69_9RHOB</name>
<dbReference type="SMART" id="SM00895">
    <property type="entry name" value="FCD"/>
    <property type="match status" value="1"/>
</dbReference>
<feature type="region of interest" description="Disordered" evidence="4">
    <location>
        <begin position="1"/>
        <end position="27"/>
    </location>
</feature>
<feature type="domain" description="HTH gntR-type" evidence="5">
    <location>
        <begin position="26"/>
        <end position="93"/>
    </location>
</feature>
<dbReference type="SMART" id="SM00345">
    <property type="entry name" value="HTH_GNTR"/>
    <property type="match status" value="1"/>
</dbReference>
<dbReference type="PROSITE" id="PS50949">
    <property type="entry name" value="HTH_GNTR"/>
    <property type="match status" value="1"/>
</dbReference>
<evidence type="ECO:0000256" key="3">
    <source>
        <dbReference type="ARBA" id="ARBA00023163"/>
    </source>
</evidence>
<reference evidence="6" key="1">
    <citation type="submission" date="2018-05" db="EMBL/GenBank/DDBJ databases">
        <title>Reclassification of Methylarcula marina and Methylarcula terricola as Paracoccus methylarcula sp.nov., comb.nov. and Paracoccus terricola comb.nov.</title>
        <authorList>
            <person name="Shmareva M.N."/>
            <person name="Doronina N.V."/>
            <person name="Vasilenko O.V."/>
            <person name="Tarlachkov S.V."/>
            <person name="Trotsenko Y.A."/>
        </authorList>
    </citation>
    <scope>NUCLEOTIDE SEQUENCE [LARGE SCALE GENOMIC DNA]</scope>
    <source>
        <strain evidence="6">VKM B-2159</strain>
    </source>
</reference>
<dbReference type="OrthoDB" id="8155773at2"/>